<dbReference type="EMBL" id="CAJZBQ010000005">
    <property type="protein sequence ID" value="CAG9311804.1"/>
    <property type="molecule type" value="Genomic_DNA"/>
</dbReference>
<accession>A0AAU9IKW3</accession>
<organism evidence="1 2">
    <name type="scientific">Blepharisma stoltei</name>
    <dbReference type="NCBI Taxonomy" id="1481888"/>
    <lineage>
        <taxon>Eukaryota</taxon>
        <taxon>Sar</taxon>
        <taxon>Alveolata</taxon>
        <taxon>Ciliophora</taxon>
        <taxon>Postciliodesmatophora</taxon>
        <taxon>Heterotrichea</taxon>
        <taxon>Heterotrichida</taxon>
        <taxon>Blepharismidae</taxon>
        <taxon>Blepharisma</taxon>
    </lineage>
</organism>
<name>A0AAU9IKW3_9CILI</name>
<evidence type="ECO:0000313" key="1">
    <source>
        <dbReference type="EMBL" id="CAG9311804.1"/>
    </source>
</evidence>
<dbReference type="InterPro" id="IPR036249">
    <property type="entry name" value="Thioredoxin-like_sf"/>
</dbReference>
<keyword evidence="2" id="KW-1185">Reference proteome</keyword>
<dbReference type="AlphaFoldDB" id="A0AAU9IKW3"/>
<evidence type="ECO:0008006" key="3">
    <source>
        <dbReference type="Google" id="ProtNLM"/>
    </source>
</evidence>
<reference evidence="1" key="1">
    <citation type="submission" date="2021-09" db="EMBL/GenBank/DDBJ databases">
        <authorList>
            <consortium name="AG Swart"/>
            <person name="Singh M."/>
            <person name="Singh A."/>
            <person name="Seah K."/>
            <person name="Emmerich C."/>
        </authorList>
    </citation>
    <scope>NUCLEOTIDE SEQUENCE</scope>
    <source>
        <strain evidence="1">ATCC30299</strain>
    </source>
</reference>
<sequence length="104" mass="11981">MAVPAHKLPALLQNPVIFQKFSKISFIYAPKNFAKNNVRWFYKNNAPLLKYYNPHMKLEIQLQEKAEPVLQVFGINGQKIGEIPNTKKSEEFLATLTKIHEGIN</sequence>
<dbReference type="Proteomes" id="UP001162131">
    <property type="component" value="Unassembled WGS sequence"/>
</dbReference>
<protein>
    <recommendedName>
        <fullName evidence="3">Ribosomal protein/NADH dehydrogenase domain-containing protein</fullName>
    </recommendedName>
</protein>
<dbReference type="SUPFAM" id="SSF52833">
    <property type="entry name" value="Thioredoxin-like"/>
    <property type="match status" value="1"/>
</dbReference>
<gene>
    <name evidence="1" type="ORF">BSTOLATCC_MIC5064</name>
</gene>
<comment type="caution">
    <text evidence="1">The sequence shown here is derived from an EMBL/GenBank/DDBJ whole genome shotgun (WGS) entry which is preliminary data.</text>
</comment>
<proteinExistence type="predicted"/>
<evidence type="ECO:0000313" key="2">
    <source>
        <dbReference type="Proteomes" id="UP001162131"/>
    </source>
</evidence>